<sequence>MSLLNIKGEELEKTLSNLFGNNDQLIALVQQAFTQKENAIPSDQVPNVKMQESWKIVSNLKELQARITEAKKDGKKLRVVGANHSAPDAIGDQLQEGDKNVLMIVLSGDYRKMTLVDDKGDPIVTSKTGANKTETKTSQTGTQQNVDPHIFVKVGGGCSLGINPDDIVTGKDKSSISTSFNYQIDSWGYALPDLGGITQQTVGGFMLTGSAGGSITYAFSEAIEMIEFVDGTGTVQHAKRGTDLWKAVGVSMGLFGVVTNITFKVSKRFLVQGIEKNEKFADSTIGPQGKPVKDPTKQTYRLQKSIEEKEYYRALWFPQVDRVQTWECSRVPHKEFFANINSYVNELATKPDEAMLGLRLIDFLLNLEKNTIPFKDLELILDCVLDIIIRYIFKIFVPLGDEGESHYCDLWWKALPTDDKVPVDTTMKMVFTEVWMPIDQSDEVMRRLTKMLGGQDGWKKASNTPIEFYGAKKSDFWLSMSNQGNMVRVDPFWYANNIDDAQHKNRTAYFANFWNALMDIKGICFHWGKFLPEVGETYGRTKYDSKKIMEAFNKSNLIKWNVLRSKHDPQKVFLTEYWKAQLGDIIKLDSKK</sequence>
<dbReference type="Gene3D" id="3.30.70.2520">
    <property type="match status" value="1"/>
</dbReference>
<dbReference type="GeneID" id="136821999"/>
<protein>
    <recommendedName>
        <fullName evidence="2">D-arabinono-1,4-lactone oxidase C-terminal domain-containing protein</fullName>
    </recommendedName>
</protein>
<dbReference type="GO" id="GO:0050660">
    <property type="term" value="F:flavin adenine dinucleotide binding"/>
    <property type="evidence" value="ECO:0007669"/>
    <property type="project" value="InterPro"/>
</dbReference>
<dbReference type="Pfam" id="PF04030">
    <property type="entry name" value="ALO"/>
    <property type="match status" value="1"/>
</dbReference>
<dbReference type="GO" id="GO:0003885">
    <property type="term" value="F:D-arabinono-1,4-lactone oxidase activity"/>
    <property type="evidence" value="ECO:0007669"/>
    <property type="project" value="InterPro"/>
</dbReference>
<dbReference type="OrthoDB" id="371463at2759"/>
<organism evidence="3 4">
    <name type="scientific">Clytia hemisphaerica</name>
    <dbReference type="NCBI Taxonomy" id="252671"/>
    <lineage>
        <taxon>Eukaryota</taxon>
        <taxon>Metazoa</taxon>
        <taxon>Cnidaria</taxon>
        <taxon>Hydrozoa</taxon>
        <taxon>Hydroidolina</taxon>
        <taxon>Leptothecata</taxon>
        <taxon>Obeliida</taxon>
        <taxon>Clytiidae</taxon>
        <taxon>Clytia</taxon>
    </lineage>
</organism>
<dbReference type="InterPro" id="IPR036318">
    <property type="entry name" value="FAD-bd_PCMH-like_sf"/>
</dbReference>
<accession>A0A7M5X580</accession>
<evidence type="ECO:0000313" key="4">
    <source>
        <dbReference type="Proteomes" id="UP000594262"/>
    </source>
</evidence>
<evidence type="ECO:0000259" key="2">
    <source>
        <dbReference type="Pfam" id="PF04030"/>
    </source>
</evidence>
<dbReference type="PANTHER" id="PTHR43762">
    <property type="entry name" value="L-GULONOLACTONE OXIDASE"/>
    <property type="match status" value="1"/>
</dbReference>
<proteinExistence type="predicted"/>
<keyword evidence="4" id="KW-1185">Reference proteome</keyword>
<name>A0A7M5X580_9CNID</name>
<dbReference type="EnsemblMetazoa" id="CLYHEMT017724.1">
    <property type="protein sequence ID" value="CLYHEMP017724.1"/>
    <property type="gene ID" value="CLYHEMG017724"/>
</dbReference>
<dbReference type="AlphaFoldDB" id="A0A7M5X580"/>
<dbReference type="InterPro" id="IPR007173">
    <property type="entry name" value="ALO_C"/>
</dbReference>
<dbReference type="RefSeq" id="XP_066934317.1">
    <property type="nucleotide sequence ID" value="XM_067078216.1"/>
</dbReference>
<dbReference type="InterPro" id="IPR010031">
    <property type="entry name" value="FAD_lactone_oxidase-like"/>
</dbReference>
<dbReference type="GO" id="GO:0016020">
    <property type="term" value="C:membrane"/>
    <property type="evidence" value="ECO:0007669"/>
    <property type="project" value="InterPro"/>
</dbReference>
<evidence type="ECO:0000256" key="1">
    <source>
        <dbReference type="ARBA" id="ARBA00023002"/>
    </source>
</evidence>
<dbReference type="Gene3D" id="3.30.465.10">
    <property type="match status" value="1"/>
</dbReference>
<dbReference type="Proteomes" id="UP000594262">
    <property type="component" value="Unplaced"/>
</dbReference>
<dbReference type="SUPFAM" id="SSF56176">
    <property type="entry name" value="FAD-binding/transporter-associated domain-like"/>
    <property type="match status" value="1"/>
</dbReference>
<dbReference type="InterPro" id="IPR016169">
    <property type="entry name" value="FAD-bd_PCMH_sub2"/>
</dbReference>
<reference evidence="3" key="1">
    <citation type="submission" date="2021-01" db="UniProtKB">
        <authorList>
            <consortium name="EnsemblMetazoa"/>
        </authorList>
    </citation>
    <scope>IDENTIFICATION</scope>
</reference>
<evidence type="ECO:0000313" key="3">
    <source>
        <dbReference type="EnsemblMetazoa" id="CLYHEMP017724.1"/>
    </source>
</evidence>
<keyword evidence="1" id="KW-0560">Oxidoreductase</keyword>
<feature type="domain" description="D-arabinono-1,4-lactone oxidase C-terminal" evidence="2">
    <location>
        <begin position="301"/>
        <end position="579"/>
    </location>
</feature>
<dbReference type="PANTHER" id="PTHR43762:SF1">
    <property type="entry name" value="D-ARABINONO-1,4-LACTONE OXIDASE"/>
    <property type="match status" value="1"/>
</dbReference>